<proteinExistence type="predicted"/>
<accession>A0A0G1Q3F4</accession>
<keyword evidence="1" id="KW-0812">Transmembrane</keyword>
<sequence length="216" mass="24351">MNQKKIINIIALVVIIVLFAGIIGYLFVTKRSDPTTTQNQINKQSQVSIQSDEIATWKTQRDSTLRYEFLYPPDPLEPSRMEGDTTFVVGYPIKEEYRNDPLIAKSADKTFWITLGYIPQAQLNVMGITYCGAYPNDVPRCESSEIGGVNSMIDWGIAVPFTRITKEGKEVQNMQIKASVWIPHPDGGVVTFELQPVVSESKAVFHKILSTFKFLK</sequence>
<evidence type="ECO:0000313" key="2">
    <source>
        <dbReference type="EMBL" id="KKU03210.1"/>
    </source>
</evidence>
<evidence type="ECO:0000313" key="3">
    <source>
        <dbReference type="Proteomes" id="UP000034264"/>
    </source>
</evidence>
<name>A0A0G1Q3F4_9BACT</name>
<protein>
    <submittedName>
        <fullName evidence="2">Uncharacterized protein</fullName>
    </submittedName>
</protein>
<keyword evidence="1" id="KW-1133">Transmembrane helix</keyword>
<evidence type="ECO:0000256" key="1">
    <source>
        <dbReference type="SAM" id="Phobius"/>
    </source>
</evidence>
<keyword evidence="1" id="KW-0472">Membrane</keyword>
<feature type="transmembrane region" description="Helical" evidence="1">
    <location>
        <begin position="6"/>
        <end position="28"/>
    </location>
</feature>
<reference evidence="2 3" key="1">
    <citation type="journal article" date="2015" name="Nature">
        <title>rRNA introns, odd ribosomes, and small enigmatic genomes across a large radiation of phyla.</title>
        <authorList>
            <person name="Brown C.T."/>
            <person name="Hug L.A."/>
            <person name="Thomas B.C."/>
            <person name="Sharon I."/>
            <person name="Castelle C.J."/>
            <person name="Singh A."/>
            <person name="Wilkins M.J."/>
            <person name="Williams K.H."/>
            <person name="Banfield J.F."/>
        </authorList>
    </citation>
    <scope>NUCLEOTIDE SEQUENCE [LARGE SCALE GENOMIC DNA]</scope>
</reference>
<dbReference type="AlphaFoldDB" id="A0A0G1Q3F4"/>
<organism evidence="2 3">
    <name type="scientific">Candidatus Amesbacteria bacterium GW2011_GWC2_45_19</name>
    <dbReference type="NCBI Taxonomy" id="1618366"/>
    <lineage>
        <taxon>Bacteria</taxon>
        <taxon>Candidatus Amesiibacteriota</taxon>
    </lineage>
</organism>
<comment type="caution">
    <text evidence="2">The sequence shown here is derived from an EMBL/GenBank/DDBJ whole genome shotgun (WGS) entry which is preliminary data.</text>
</comment>
<dbReference type="Proteomes" id="UP000034264">
    <property type="component" value="Unassembled WGS sequence"/>
</dbReference>
<gene>
    <name evidence="2" type="ORF">UX05_C0003G0049</name>
</gene>
<dbReference type="EMBL" id="LCKS01000003">
    <property type="protein sequence ID" value="KKU03210.1"/>
    <property type="molecule type" value="Genomic_DNA"/>
</dbReference>